<keyword evidence="1" id="KW-0472">Membrane</keyword>
<dbReference type="EMBL" id="ARXS01000021">
    <property type="protein sequence ID" value="MCU5783909.1"/>
    <property type="molecule type" value="Genomic_DNA"/>
</dbReference>
<feature type="transmembrane region" description="Helical" evidence="1">
    <location>
        <begin position="23"/>
        <end position="40"/>
    </location>
</feature>
<proteinExistence type="predicted"/>
<name>A0ABT2R2E9_9GAMM</name>
<sequence>MAVGLFTLASGFSASYFGYAGHFLLAALLACAMALLALAWRPPLGPGVTGRYTGAPDHS</sequence>
<dbReference type="Proteomes" id="UP001064106">
    <property type="component" value="Unassembled WGS sequence"/>
</dbReference>
<comment type="caution">
    <text evidence="2">The sequence shown here is derived from an EMBL/GenBank/DDBJ whole genome shotgun (WGS) entry which is preliminary data.</text>
</comment>
<keyword evidence="1 2" id="KW-0812">Transmembrane</keyword>
<protein>
    <submittedName>
        <fullName evidence="2">Transmembrane transport protein</fullName>
    </submittedName>
</protein>
<keyword evidence="1" id="KW-1133">Transmembrane helix</keyword>
<evidence type="ECO:0000313" key="3">
    <source>
        <dbReference type="Proteomes" id="UP001064106"/>
    </source>
</evidence>
<organism evidence="2 3">
    <name type="scientific">Alloalcanivorax balearicus MACL04</name>
    <dbReference type="NCBI Taxonomy" id="1177182"/>
    <lineage>
        <taxon>Bacteria</taxon>
        <taxon>Pseudomonadati</taxon>
        <taxon>Pseudomonadota</taxon>
        <taxon>Gammaproteobacteria</taxon>
        <taxon>Oceanospirillales</taxon>
        <taxon>Alcanivoracaceae</taxon>
        <taxon>Alloalcanivorax</taxon>
    </lineage>
</organism>
<reference evidence="2" key="1">
    <citation type="submission" date="2012-09" db="EMBL/GenBank/DDBJ databases">
        <title>Genome Sequence of alkane-degrading Bacterium Alcanivorax balearicus MACL04.</title>
        <authorList>
            <person name="Lai Q."/>
            <person name="Shao Z."/>
        </authorList>
    </citation>
    <scope>NUCLEOTIDE SEQUENCE</scope>
    <source>
        <strain evidence="2">MACL04</strain>
    </source>
</reference>
<evidence type="ECO:0000256" key="1">
    <source>
        <dbReference type="SAM" id="Phobius"/>
    </source>
</evidence>
<gene>
    <name evidence="2" type="ORF">MA04_03209</name>
</gene>
<accession>A0ABT2R2E9</accession>
<evidence type="ECO:0000313" key="2">
    <source>
        <dbReference type="EMBL" id="MCU5783909.1"/>
    </source>
</evidence>
<keyword evidence="3" id="KW-1185">Reference proteome</keyword>